<comment type="catalytic activity">
    <reaction evidence="12">
        <text>O-phospho-L-serine + H2O = L-serine + phosphate</text>
        <dbReference type="Rhea" id="RHEA:21208"/>
        <dbReference type="ChEBI" id="CHEBI:15377"/>
        <dbReference type="ChEBI" id="CHEBI:33384"/>
        <dbReference type="ChEBI" id="CHEBI:43474"/>
        <dbReference type="ChEBI" id="CHEBI:57524"/>
        <dbReference type="EC" id="3.1.3.3"/>
    </reaction>
</comment>
<reference evidence="15" key="1">
    <citation type="journal article" date="2018" name="Int. J. Syst. Evol. Microbiol.">
        <title>Neptunicella marina gen. nov., sp. nov., isolated from surface seawater.</title>
        <authorList>
            <person name="Liu X."/>
            <person name="Lai Q."/>
            <person name="Du Y."/>
            <person name="Zhang X."/>
            <person name="Liu Z."/>
            <person name="Sun F."/>
            <person name="Shao Z."/>
        </authorList>
    </citation>
    <scope>NUCLEOTIDE SEQUENCE</scope>
    <source>
        <strain evidence="15">S27-2</strain>
    </source>
</reference>
<evidence type="ECO:0000256" key="6">
    <source>
        <dbReference type="ARBA" id="ARBA00022605"/>
    </source>
</evidence>
<evidence type="ECO:0000256" key="14">
    <source>
        <dbReference type="PIRSR" id="PIRSR604469-1"/>
    </source>
</evidence>
<dbReference type="GO" id="GO:0005737">
    <property type="term" value="C:cytoplasm"/>
    <property type="evidence" value="ECO:0007669"/>
    <property type="project" value="TreeGrafter"/>
</dbReference>
<keyword evidence="8 15" id="KW-0378">Hydrolase</keyword>
<organism evidence="15 16">
    <name type="scientific">Neptunicella marina</name>
    <dbReference type="NCBI Taxonomy" id="2125989"/>
    <lineage>
        <taxon>Bacteria</taxon>
        <taxon>Pseudomonadati</taxon>
        <taxon>Pseudomonadota</taxon>
        <taxon>Gammaproteobacteria</taxon>
        <taxon>Alteromonadales</taxon>
        <taxon>Alteromonadaceae</taxon>
        <taxon>Neptunicella</taxon>
    </lineage>
</organism>
<dbReference type="SUPFAM" id="SSF56784">
    <property type="entry name" value="HAD-like"/>
    <property type="match status" value="1"/>
</dbReference>
<dbReference type="InterPro" id="IPR036412">
    <property type="entry name" value="HAD-like_sf"/>
</dbReference>
<dbReference type="Proteomes" id="UP000601768">
    <property type="component" value="Unassembled WGS sequence"/>
</dbReference>
<keyword evidence="6" id="KW-0028">Amino-acid biosynthesis</keyword>
<dbReference type="CDD" id="cd07500">
    <property type="entry name" value="HAD_PSP"/>
    <property type="match status" value="1"/>
</dbReference>
<dbReference type="NCBIfam" id="TIGR00338">
    <property type="entry name" value="serB"/>
    <property type="match status" value="1"/>
</dbReference>
<name>A0A8J6IW22_9ALTE</name>
<keyword evidence="7" id="KW-0479">Metal-binding</keyword>
<dbReference type="GO" id="GO:0006564">
    <property type="term" value="P:L-serine biosynthetic process"/>
    <property type="evidence" value="ECO:0007669"/>
    <property type="project" value="UniProtKB-KW"/>
</dbReference>
<keyword evidence="16" id="KW-1185">Reference proteome</keyword>
<evidence type="ECO:0000256" key="2">
    <source>
        <dbReference type="ARBA" id="ARBA00005135"/>
    </source>
</evidence>
<evidence type="ECO:0000256" key="12">
    <source>
        <dbReference type="ARBA" id="ARBA00048138"/>
    </source>
</evidence>
<evidence type="ECO:0000256" key="8">
    <source>
        <dbReference type="ARBA" id="ARBA00022801"/>
    </source>
</evidence>
<comment type="cofactor">
    <cofactor evidence="1">
        <name>Mg(2+)</name>
        <dbReference type="ChEBI" id="CHEBI:18420"/>
    </cofactor>
</comment>
<keyword evidence="10" id="KW-0718">Serine biosynthesis</keyword>
<dbReference type="GO" id="GO:0000287">
    <property type="term" value="F:magnesium ion binding"/>
    <property type="evidence" value="ECO:0007669"/>
    <property type="project" value="TreeGrafter"/>
</dbReference>
<dbReference type="AlphaFoldDB" id="A0A8J6IW22"/>
<dbReference type="Gene3D" id="3.40.50.1000">
    <property type="entry name" value="HAD superfamily/HAD-like"/>
    <property type="match status" value="1"/>
</dbReference>
<protein>
    <recommendedName>
        <fullName evidence="5">Phosphoserine phosphatase</fullName>
        <ecNumber evidence="4">3.1.3.3</ecNumber>
    </recommendedName>
    <alternativeName>
        <fullName evidence="11">O-phosphoserine phosphohydrolase</fullName>
    </alternativeName>
</protein>
<proteinExistence type="inferred from homology"/>
<evidence type="ECO:0000256" key="9">
    <source>
        <dbReference type="ARBA" id="ARBA00022842"/>
    </source>
</evidence>
<reference evidence="15" key="2">
    <citation type="submission" date="2020-08" db="EMBL/GenBank/DDBJ databases">
        <authorList>
            <person name="Lai Q."/>
        </authorList>
    </citation>
    <scope>NUCLEOTIDE SEQUENCE</scope>
    <source>
        <strain evidence="15">S27-2</strain>
    </source>
</reference>
<dbReference type="PANTHER" id="PTHR43344:SF2">
    <property type="entry name" value="PHOSPHOSERINE PHOSPHATASE"/>
    <property type="match status" value="1"/>
</dbReference>
<evidence type="ECO:0000256" key="3">
    <source>
        <dbReference type="ARBA" id="ARBA00009184"/>
    </source>
</evidence>
<dbReference type="SFLD" id="SFLDF00029">
    <property type="entry name" value="phosphoserine_phosphatase"/>
    <property type="match status" value="1"/>
</dbReference>
<feature type="active site" description="Nucleophile" evidence="14">
    <location>
        <position position="18"/>
    </location>
</feature>
<dbReference type="NCBIfam" id="TIGR01488">
    <property type="entry name" value="HAD-SF-IB"/>
    <property type="match status" value="1"/>
</dbReference>
<feature type="active site" description="Nucleophile" evidence="14">
    <location>
        <position position="20"/>
    </location>
</feature>
<comment type="similarity">
    <text evidence="3">Belongs to the HAD-like hydrolase superfamily. SerB family.</text>
</comment>
<evidence type="ECO:0000313" key="15">
    <source>
        <dbReference type="EMBL" id="MBC3766892.1"/>
    </source>
</evidence>
<comment type="pathway">
    <text evidence="2">Amino-acid biosynthesis; L-serine biosynthesis; L-serine from 3-phospho-D-glycerate: step 3/3.</text>
</comment>
<dbReference type="UniPathway" id="UPA00135">
    <property type="reaction ID" value="UER00198"/>
</dbReference>
<evidence type="ECO:0000256" key="13">
    <source>
        <dbReference type="ARBA" id="ARBA00048523"/>
    </source>
</evidence>
<evidence type="ECO:0000256" key="1">
    <source>
        <dbReference type="ARBA" id="ARBA00001946"/>
    </source>
</evidence>
<evidence type="ECO:0000256" key="10">
    <source>
        <dbReference type="ARBA" id="ARBA00023299"/>
    </source>
</evidence>
<dbReference type="InterPro" id="IPR004469">
    <property type="entry name" value="PSP"/>
</dbReference>
<dbReference type="PANTHER" id="PTHR43344">
    <property type="entry name" value="PHOSPHOSERINE PHOSPHATASE"/>
    <property type="match status" value="1"/>
</dbReference>
<evidence type="ECO:0000256" key="5">
    <source>
        <dbReference type="ARBA" id="ARBA00015196"/>
    </source>
</evidence>
<dbReference type="EC" id="3.1.3.3" evidence="4"/>
<dbReference type="Pfam" id="PF00702">
    <property type="entry name" value="Hydrolase"/>
    <property type="match status" value="1"/>
</dbReference>
<accession>A0A8J6IW22</accession>
<comment type="catalytic activity">
    <reaction evidence="13">
        <text>O-phospho-D-serine + H2O = D-serine + phosphate</text>
        <dbReference type="Rhea" id="RHEA:24873"/>
        <dbReference type="ChEBI" id="CHEBI:15377"/>
        <dbReference type="ChEBI" id="CHEBI:35247"/>
        <dbReference type="ChEBI" id="CHEBI:43474"/>
        <dbReference type="ChEBI" id="CHEBI:58680"/>
        <dbReference type="EC" id="3.1.3.3"/>
    </reaction>
</comment>
<dbReference type="SFLD" id="SFLDG01137">
    <property type="entry name" value="C1.6.1:_Phosphoserine_Phosphat"/>
    <property type="match status" value="1"/>
</dbReference>
<evidence type="ECO:0000256" key="11">
    <source>
        <dbReference type="ARBA" id="ARBA00031693"/>
    </source>
</evidence>
<evidence type="ECO:0000313" key="16">
    <source>
        <dbReference type="Proteomes" id="UP000601768"/>
    </source>
</evidence>
<evidence type="ECO:0000256" key="7">
    <source>
        <dbReference type="ARBA" id="ARBA00022723"/>
    </source>
</evidence>
<dbReference type="InterPro" id="IPR050582">
    <property type="entry name" value="HAD-like_SerB"/>
</dbReference>
<dbReference type="InterPro" id="IPR023214">
    <property type="entry name" value="HAD_sf"/>
</dbReference>
<gene>
    <name evidence="15" type="primary">serB</name>
    <name evidence="15" type="ORF">H8B19_13480</name>
</gene>
<dbReference type="GO" id="GO:0036424">
    <property type="term" value="F:L-phosphoserine phosphatase activity"/>
    <property type="evidence" value="ECO:0007669"/>
    <property type="project" value="InterPro"/>
</dbReference>
<dbReference type="FunFam" id="1.10.150.210:FF:000001">
    <property type="entry name" value="Phosphoserine phosphatase"/>
    <property type="match status" value="1"/>
</dbReference>
<dbReference type="SFLD" id="SFLDS00003">
    <property type="entry name" value="Haloacid_Dehalogenase"/>
    <property type="match status" value="1"/>
</dbReference>
<sequence>MLTGQAPGIDQPGLLLMDMDSTMIACECIDEIAKLTGAAESVAKVTEQAMQGKLDFAQSLYQRVACLEGVDVTLLKSIRDRLPIMPGLSVLIRELKQAGWKVAVASGGFTFFADYLKQRFELDSATANVLEQQDGKLTGKVLGQVVDAKVKAQTLKTLAKDFGIDESQTIAMGDGANDLVMMQAAGLGVACHAKPIVRQQADVAIRSSNLDTLLHLLG</sequence>
<keyword evidence="9" id="KW-0460">Magnesium</keyword>
<dbReference type="EMBL" id="JACNEP010000011">
    <property type="protein sequence ID" value="MBC3766892.1"/>
    <property type="molecule type" value="Genomic_DNA"/>
</dbReference>
<dbReference type="SFLD" id="SFLDG01136">
    <property type="entry name" value="C1.6:_Phosphoserine_Phosphatas"/>
    <property type="match status" value="1"/>
</dbReference>
<evidence type="ECO:0000256" key="4">
    <source>
        <dbReference type="ARBA" id="ARBA00012640"/>
    </source>
</evidence>
<comment type="caution">
    <text evidence="15">The sequence shown here is derived from an EMBL/GenBank/DDBJ whole genome shotgun (WGS) entry which is preliminary data.</text>
</comment>